<organism evidence="2 3">
    <name type="scientific">Geothrix oryzae</name>
    <dbReference type="NCBI Taxonomy" id="2927975"/>
    <lineage>
        <taxon>Bacteria</taxon>
        <taxon>Pseudomonadati</taxon>
        <taxon>Acidobacteriota</taxon>
        <taxon>Holophagae</taxon>
        <taxon>Holophagales</taxon>
        <taxon>Holophagaceae</taxon>
        <taxon>Geothrix</taxon>
    </lineage>
</organism>
<dbReference type="InterPro" id="IPR014755">
    <property type="entry name" value="Cu-Rt/internalin_Ig-like"/>
</dbReference>
<dbReference type="InterPro" id="IPR029058">
    <property type="entry name" value="AB_hydrolase_fold"/>
</dbReference>
<dbReference type="PROSITE" id="PS51257">
    <property type="entry name" value="PROKAR_LIPOPROTEIN"/>
    <property type="match status" value="1"/>
</dbReference>
<dbReference type="Gene3D" id="2.60.40.1220">
    <property type="match status" value="1"/>
</dbReference>
<keyword evidence="3" id="KW-1185">Reference proteome</keyword>
<dbReference type="SUPFAM" id="SSF53474">
    <property type="entry name" value="alpha/beta-Hydrolases"/>
    <property type="match status" value="1"/>
</dbReference>
<dbReference type="Gene3D" id="3.40.50.1820">
    <property type="entry name" value="alpha/beta hydrolase"/>
    <property type="match status" value="1"/>
</dbReference>
<accession>A0ABN6UYS3</accession>
<dbReference type="EMBL" id="AP027079">
    <property type="protein sequence ID" value="BDU70242.1"/>
    <property type="molecule type" value="Genomic_DNA"/>
</dbReference>
<gene>
    <name evidence="2" type="ORF">GETHOR_23430</name>
</gene>
<name>A0ABN6UYS3_9BACT</name>
<sequence>MHPRLNQAILGASLLMILACNGGGDSKAPSIVTGGGSMPSTTAPVFDPANAKIPLPNILATATATDPLVGRAANTPLTPPEALAYVNLKEVGMTNAVAGLNAPIYLQFNAAVDATTVTPANIKVFQLTTDAAGTENAALGFTDISATFTYQYAAGGTDLFLFPNFPLLPGTRYLYVVTNRVKDAAGLPISASPYFEALKSTTTLAGSFAALEAVRANVLNGGNILLSGYAKVMNDLITATATTTVANRSDIAVMGRFITTAAGSIVPNPAAPTTRIPVETALRSFAAGSTLGGLAGKTWTNTVSVTATFDRGGVNPSPDAYWTAVMGTATAAPATVGTVILGTINSADLSMDPVVVAANPTAAGGNLTGITGAYNPAAGVVQPFRTSGALTSYYHVPRAIPFVYIAPAAGSNWPLVIYQHGITSQKETAIALAQTLTTVGRAIVAIDLPLHGALAIPAHQIAGGDSATVKGQKQQAWGQDFMAIGAPLATRSNIQQAAFNLNRLELTVAVGGFAALSAPPSNTGMRFVGHSLGSIVGTYYLAGNTTLATTGAPYTQTTLNNDMKGYLSVPGGRLAYLIQNSPSFGPAVDAGLAAVGIVKNTPTYHQFFQVTQSVVDPADPATMTTPLAAGLPSRLSNRVAIQESVGDVVIGNPYTRYLGNALGGREVLGAAGAAVAPGFKQLAYSAGGTPAHAAGVPAQFMFTLTAGAPAPKVANAAVAITATTPTEGYFQFDQAGIGHSSLLDPTASLVNTGLLQKQMRYFLGAMGTTLVVDPTQGGATLPLAPLAFPEVQAPEKYTIFGH</sequence>
<evidence type="ECO:0000313" key="2">
    <source>
        <dbReference type="EMBL" id="BDU70242.1"/>
    </source>
</evidence>
<protein>
    <recommendedName>
        <fullName evidence="4">Bacterial virulence factor lipase N-terminal domain-containing protein</fullName>
    </recommendedName>
</protein>
<evidence type="ECO:0000256" key="1">
    <source>
        <dbReference type="ARBA" id="ARBA00022729"/>
    </source>
</evidence>
<evidence type="ECO:0000313" key="3">
    <source>
        <dbReference type="Proteomes" id="UP001242010"/>
    </source>
</evidence>
<evidence type="ECO:0008006" key="4">
    <source>
        <dbReference type="Google" id="ProtNLM"/>
    </source>
</evidence>
<proteinExistence type="predicted"/>
<dbReference type="Proteomes" id="UP001242010">
    <property type="component" value="Chromosome"/>
</dbReference>
<keyword evidence="1" id="KW-0732">Signal</keyword>
<reference evidence="3" key="1">
    <citation type="journal article" date="2023" name="Int. J. Syst. Evol. Microbiol.">
        <title>Mesoterricola silvestris gen. nov., sp. nov., Mesoterricola sediminis sp. nov., Geothrix oryzae sp. nov., Geothrix edaphica sp. nov., Geothrix rubra sp. nov., and Geothrix limicola sp. nov., six novel members of Acidobacteriota isolated from soils.</title>
        <authorList>
            <person name="Itoh H."/>
            <person name="Sugisawa Y."/>
            <person name="Mise K."/>
            <person name="Xu Z."/>
            <person name="Kuniyasu M."/>
            <person name="Ushijima N."/>
            <person name="Kawano K."/>
            <person name="Kobayashi E."/>
            <person name="Shiratori Y."/>
            <person name="Masuda Y."/>
            <person name="Senoo K."/>
        </authorList>
    </citation>
    <scope>NUCLEOTIDE SEQUENCE [LARGE SCALE GENOMIC DNA]</scope>
    <source>
        <strain evidence="3">Red222</strain>
    </source>
</reference>